<evidence type="ECO:0000256" key="1">
    <source>
        <dbReference type="ARBA" id="ARBA00006139"/>
    </source>
</evidence>
<comment type="similarity">
    <text evidence="1 9 10">Belongs to the peptidase A8 family.</text>
</comment>
<evidence type="ECO:0000256" key="5">
    <source>
        <dbReference type="ARBA" id="ARBA00022750"/>
    </source>
</evidence>
<sequence>MLNTNNRRKAKIGAILASIIFLLGADRVLKYWALTSLYHQKINIIKNFFTLELWQNENIAFSVYLPQAAIMAGITAIVASLSVLLISRTVKQPRRFGSLDWGILFIIIGALSNLYDRLQFGFVVDYFNLAFLPVFNVADMMISIGAIVLGLALWQGKR</sequence>
<organism evidence="11 12">
    <name type="scientific">Candidatus Falkowbacteria bacterium CG10_big_fil_rev_8_21_14_0_10_43_11</name>
    <dbReference type="NCBI Taxonomy" id="1974568"/>
    <lineage>
        <taxon>Bacteria</taxon>
        <taxon>Candidatus Falkowiibacteriota</taxon>
    </lineage>
</organism>
<dbReference type="AlphaFoldDB" id="A0A2M6WKY6"/>
<protein>
    <recommendedName>
        <fullName evidence="9">Lipoprotein signal peptidase</fullName>
        <ecNumber evidence="9">3.4.23.36</ecNumber>
    </recommendedName>
    <alternativeName>
        <fullName evidence="9">Prolipoprotein signal peptidase</fullName>
    </alternativeName>
    <alternativeName>
        <fullName evidence="9">Signal peptidase II</fullName>
        <shortName evidence="9">SPase II</shortName>
    </alternativeName>
</protein>
<evidence type="ECO:0000256" key="6">
    <source>
        <dbReference type="ARBA" id="ARBA00022801"/>
    </source>
</evidence>
<evidence type="ECO:0000256" key="8">
    <source>
        <dbReference type="ARBA" id="ARBA00023136"/>
    </source>
</evidence>
<dbReference type="GO" id="GO:0004190">
    <property type="term" value="F:aspartic-type endopeptidase activity"/>
    <property type="evidence" value="ECO:0007669"/>
    <property type="project" value="UniProtKB-UniRule"/>
</dbReference>
<keyword evidence="2 9" id="KW-1003">Cell membrane</keyword>
<dbReference type="EC" id="3.4.23.36" evidence="9"/>
<accession>A0A2M6WKY6</accession>
<evidence type="ECO:0000313" key="11">
    <source>
        <dbReference type="EMBL" id="PIT93468.1"/>
    </source>
</evidence>
<gene>
    <name evidence="9 11" type="primary">lspA</name>
    <name evidence="11" type="ORF">COU00_04110</name>
</gene>
<evidence type="ECO:0000256" key="2">
    <source>
        <dbReference type="ARBA" id="ARBA00022475"/>
    </source>
</evidence>
<keyword evidence="4 9" id="KW-0812">Transmembrane</keyword>
<feature type="transmembrane region" description="Helical" evidence="9">
    <location>
        <begin position="64"/>
        <end position="86"/>
    </location>
</feature>
<dbReference type="UniPathway" id="UPA00665"/>
<dbReference type="GO" id="GO:0006508">
    <property type="term" value="P:proteolysis"/>
    <property type="evidence" value="ECO:0007669"/>
    <property type="project" value="UniProtKB-KW"/>
</dbReference>
<evidence type="ECO:0000256" key="7">
    <source>
        <dbReference type="ARBA" id="ARBA00022989"/>
    </source>
</evidence>
<keyword evidence="5 9" id="KW-0064">Aspartyl protease</keyword>
<dbReference type="Proteomes" id="UP000229335">
    <property type="component" value="Unassembled WGS sequence"/>
</dbReference>
<evidence type="ECO:0000256" key="3">
    <source>
        <dbReference type="ARBA" id="ARBA00022670"/>
    </source>
</evidence>
<feature type="transmembrane region" description="Helical" evidence="9">
    <location>
        <begin position="98"/>
        <end position="115"/>
    </location>
</feature>
<proteinExistence type="inferred from homology"/>
<evidence type="ECO:0000313" key="12">
    <source>
        <dbReference type="Proteomes" id="UP000229335"/>
    </source>
</evidence>
<dbReference type="EMBL" id="PFAS01000074">
    <property type="protein sequence ID" value="PIT93468.1"/>
    <property type="molecule type" value="Genomic_DNA"/>
</dbReference>
<feature type="transmembrane region" description="Helical" evidence="9">
    <location>
        <begin position="12"/>
        <end position="33"/>
    </location>
</feature>
<comment type="function">
    <text evidence="9">This protein specifically catalyzes the removal of signal peptides from prolipoproteins.</text>
</comment>
<dbReference type="GO" id="GO:0005886">
    <property type="term" value="C:plasma membrane"/>
    <property type="evidence" value="ECO:0007669"/>
    <property type="project" value="UniProtKB-SubCell"/>
</dbReference>
<feature type="transmembrane region" description="Helical" evidence="9">
    <location>
        <begin position="127"/>
        <end position="154"/>
    </location>
</feature>
<dbReference type="HAMAP" id="MF_00161">
    <property type="entry name" value="LspA"/>
    <property type="match status" value="1"/>
</dbReference>
<comment type="pathway">
    <text evidence="9">Protein modification; lipoprotein biosynthesis (signal peptide cleavage).</text>
</comment>
<keyword evidence="7 9" id="KW-1133">Transmembrane helix</keyword>
<keyword evidence="8 9" id="KW-0472">Membrane</keyword>
<keyword evidence="3 9" id="KW-0645">Protease</keyword>
<name>A0A2M6WKY6_9BACT</name>
<evidence type="ECO:0000256" key="4">
    <source>
        <dbReference type="ARBA" id="ARBA00022692"/>
    </source>
</evidence>
<dbReference type="PANTHER" id="PTHR33695:SF1">
    <property type="entry name" value="LIPOPROTEIN SIGNAL PEPTIDASE"/>
    <property type="match status" value="1"/>
</dbReference>
<feature type="active site" evidence="9">
    <location>
        <position position="125"/>
    </location>
</feature>
<dbReference type="InterPro" id="IPR001872">
    <property type="entry name" value="Peptidase_A8"/>
</dbReference>
<comment type="caution">
    <text evidence="11">The sequence shown here is derived from an EMBL/GenBank/DDBJ whole genome shotgun (WGS) entry which is preliminary data.</text>
</comment>
<comment type="subcellular location">
    <subcellularLocation>
        <location evidence="9">Cell membrane</location>
        <topology evidence="9">Multi-pass membrane protein</topology>
    </subcellularLocation>
</comment>
<keyword evidence="6 9" id="KW-0378">Hydrolase</keyword>
<reference evidence="12" key="1">
    <citation type="submission" date="2017-09" db="EMBL/GenBank/DDBJ databases">
        <title>Depth-based differentiation of microbial function through sediment-hosted aquifers and enrichment of novel symbionts in the deep terrestrial subsurface.</title>
        <authorList>
            <person name="Probst A.J."/>
            <person name="Ladd B."/>
            <person name="Jarett J.K."/>
            <person name="Geller-Mcgrath D.E."/>
            <person name="Sieber C.M.K."/>
            <person name="Emerson J.B."/>
            <person name="Anantharaman K."/>
            <person name="Thomas B.C."/>
            <person name="Malmstrom R."/>
            <person name="Stieglmeier M."/>
            <person name="Klingl A."/>
            <person name="Woyke T."/>
            <person name="Ryan C.M."/>
            <person name="Banfield J.F."/>
        </authorList>
    </citation>
    <scope>NUCLEOTIDE SEQUENCE [LARGE SCALE GENOMIC DNA]</scope>
</reference>
<dbReference type="PANTHER" id="PTHR33695">
    <property type="entry name" value="LIPOPROTEIN SIGNAL PEPTIDASE"/>
    <property type="match status" value="1"/>
</dbReference>
<dbReference type="NCBIfam" id="TIGR00077">
    <property type="entry name" value="lspA"/>
    <property type="match status" value="1"/>
</dbReference>
<feature type="active site" evidence="9">
    <location>
        <position position="139"/>
    </location>
</feature>
<dbReference type="PRINTS" id="PR00781">
    <property type="entry name" value="LIPOSIGPTASE"/>
</dbReference>
<comment type="catalytic activity">
    <reaction evidence="9">
        <text>Release of signal peptides from bacterial membrane prolipoproteins. Hydrolyzes -Xaa-Yaa-Zaa-|-(S,diacylglyceryl)Cys-, in which Xaa is hydrophobic (preferably Leu), and Yaa (Ala or Ser) and Zaa (Gly or Ala) have small, neutral side chains.</text>
        <dbReference type="EC" id="3.4.23.36"/>
    </reaction>
</comment>
<evidence type="ECO:0000256" key="9">
    <source>
        <dbReference type="HAMAP-Rule" id="MF_00161"/>
    </source>
</evidence>
<evidence type="ECO:0000256" key="10">
    <source>
        <dbReference type="RuleBase" id="RU004181"/>
    </source>
</evidence>
<dbReference type="Pfam" id="PF01252">
    <property type="entry name" value="Peptidase_A8"/>
    <property type="match status" value="1"/>
</dbReference>